<dbReference type="RefSeq" id="WP_145201818.1">
    <property type="nucleotide sequence ID" value="NZ_CP036434.1"/>
</dbReference>
<dbReference type="PANTHER" id="PTHR36529">
    <property type="entry name" value="SLL1095 PROTEIN"/>
    <property type="match status" value="1"/>
</dbReference>
<dbReference type="PANTHER" id="PTHR36529:SF1">
    <property type="entry name" value="GLYCOSYLTRANSFERASE"/>
    <property type="match status" value="1"/>
</dbReference>
<keyword evidence="1" id="KW-0548">Nucleotidyltransferase</keyword>
<dbReference type="EMBL" id="CP036434">
    <property type="protein sequence ID" value="QDV08697.1"/>
    <property type="molecule type" value="Genomic_DNA"/>
</dbReference>
<dbReference type="Proteomes" id="UP000320390">
    <property type="component" value="Chromosome"/>
</dbReference>
<dbReference type="EC" id="2.7.7.68" evidence="1"/>
<dbReference type="AlphaFoldDB" id="A0A518EX95"/>
<keyword evidence="2" id="KW-1185">Reference proteome</keyword>
<dbReference type="InterPro" id="IPR018641">
    <property type="entry name" value="Trfase_1_rSAM/seldom-assoc"/>
</dbReference>
<dbReference type="NCBIfam" id="TIGR04282">
    <property type="entry name" value="glyco_like_cofC"/>
    <property type="match status" value="1"/>
</dbReference>
<keyword evidence="1" id="KW-0808">Transferase</keyword>
<sequence>MAKEPRSGYAKTRLAAEIGADLAQALAEAFVLDTLALAKSSGVPTMVAFAPADAVSWFKEYVPWAERWCQPDGNLGDRMRKAIQEGARRGADRCVLIGTDTPHLARDVVARAFAALDDADVCLGPARDGGYYLLGMRGQHPEVFHDIPWSTDRVHTSTLERCASARLRVVELEEEFDVDDASALPDLQAALAARSGGAPRTRRLLAAHWPGGLAGQ</sequence>
<dbReference type="InterPro" id="IPR029044">
    <property type="entry name" value="Nucleotide-diphossugar_trans"/>
</dbReference>
<reference evidence="1 2" key="1">
    <citation type="submission" date="2019-02" db="EMBL/GenBank/DDBJ databases">
        <title>Deep-cultivation of Planctomycetes and their phenomic and genomic characterization uncovers novel biology.</title>
        <authorList>
            <person name="Wiegand S."/>
            <person name="Jogler M."/>
            <person name="Boedeker C."/>
            <person name="Pinto D."/>
            <person name="Vollmers J."/>
            <person name="Rivas-Marin E."/>
            <person name="Kohn T."/>
            <person name="Peeters S.H."/>
            <person name="Heuer A."/>
            <person name="Rast P."/>
            <person name="Oberbeckmann S."/>
            <person name="Bunk B."/>
            <person name="Jeske O."/>
            <person name="Meyerdierks A."/>
            <person name="Storesund J.E."/>
            <person name="Kallscheuer N."/>
            <person name="Luecker S."/>
            <person name="Lage O.M."/>
            <person name="Pohl T."/>
            <person name="Merkel B.J."/>
            <person name="Hornburger P."/>
            <person name="Mueller R.-W."/>
            <person name="Bruemmer F."/>
            <person name="Labrenz M."/>
            <person name="Spormann A.M."/>
            <person name="Op den Camp H."/>
            <person name="Overmann J."/>
            <person name="Amann R."/>
            <person name="Jetten M.S.M."/>
            <person name="Mascher T."/>
            <person name="Medema M.H."/>
            <person name="Devos D.P."/>
            <person name="Kaster A.-K."/>
            <person name="Ovreas L."/>
            <person name="Rohde M."/>
            <person name="Galperin M.Y."/>
            <person name="Jogler C."/>
        </authorList>
    </citation>
    <scope>NUCLEOTIDE SEQUENCE [LARGE SCALE GENOMIC DNA]</scope>
    <source>
        <strain evidence="1 2">Poly30</strain>
    </source>
</reference>
<evidence type="ECO:0000313" key="1">
    <source>
        <dbReference type="EMBL" id="QDV08697.1"/>
    </source>
</evidence>
<dbReference type="Gene3D" id="3.90.550.10">
    <property type="entry name" value="Spore Coat Polysaccharide Biosynthesis Protein SpsA, Chain A"/>
    <property type="match status" value="1"/>
</dbReference>
<dbReference type="Pfam" id="PF09837">
    <property type="entry name" value="DUF2064"/>
    <property type="match status" value="1"/>
</dbReference>
<protein>
    <submittedName>
        <fullName evidence="1">2-phospho-L-lactate guanylyltransferase</fullName>
        <ecNumber evidence="1">2.7.7.68</ecNumber>
    </submittedName>
</protein>
<dbReference type="GO" id="GO:0043814">
    <property type="term" value="F:phospholactate guanylyltransferase activity"/>
    <property type="evidence" value="ECO:0007669"/>
    <property type="project" value="UniProtKB-EC"/>
</dbReference>
<organism evidence="1 2">
    <name type="scientific">Saltatorellus ferox</name>
    <dbReference type="NCBI Taxonomy" id="2528018"/>
    <lineage>
        <taxon>Bacteria</taxon>
        <taxon>Pseudomonadati</taxon>
        <taxon>Planctomycetota</taxon>
        <taxon>Planctomycetia</taxon>
        <taxon>Planctomycetia incertae sedis</taxon>
        <taxon>Saltatorellus</taxon>
    </lineage>
</organism>
<dbReference type="SUPFAM" id="SSF53448">
    <property type="entry name" value="Nucleotide-diphospho-sugar transferases"/>
    <property type="match status" value="1"/>
</dbReference>
<name>A0A518EX95_9BACT</name>
<gene>
    <name evidence="1" type="primary">cofC</name>
    <name evidence="1" type="ORF">Poly30_42500</name>
</gene>
<accession>A0A518EX95</accession>
<evidence type="ECO:0000313" key="2">
    <source>
        <dbReference type="Proteomes" id="UP000320390"/>
    </source>
</evidence>
<proteinExistence type="predicted"/>
<dbReference type="OrthoDB" id="9810303at2"/>